<sequence>MIKVLDLHFLDKSDTIAAFLAETSAGPILFETGPYSTFSHLKAGLAAQGYQPEDIAHVFITHIHLDHAGAAWAMAEAGATIYLHPFGQAHMHDPSKLVASATRIYGDDMERLWSTMKGIPAAQLKTVDHEDTIKIGDTEITAWHTPGHAVHHIAWQVGSALIAGDVAGVKIGDAPVVPPCPPPDINVEDWQASLNLIRQLPLQAIYLTHYGRIAGANIPVHLDELEQELLAWAEWMKPHFEAGSDPKSITPEFMAWVQDRLTEKGVSESMLEIYENANPSWMSVAGLLRYWKKRTAG</sequence>
<protein>
    <submittedName>
        <fullName evidence="2">Metallo-beta-lactamase</fullName>
    </submittedName>
</protein>
<dbReference type="Pfam" id="PF00753">
    <property type="entry name" value="Lactamase_B"/>
    <property type="match status" value="1"/>
</dbReference>
<dbReference type="SUPFAM" id="SSF56281">
    <property type="entry name" value="Metallo-hydrolase/oxidoreductase"/>
    <property type="match status" value="1"/>
</dbReference>
<dbReference type="EMBL" id="JPOS01000082">
    <property type="protein sequence ID" value="KGE86151.1"/>
    <property type="molecule type" value="Genomic_DNA"/>
</dbReference>
<feature type="domain" description="Metallo-beta-lactamase" evidence="1">
    <location>
        <begin position="15"/>
        <end position="209"/>
    </location>
</feature>
<accession>A0A098S233</accession>
<dbReference type="RefSeq" id="WP_044226241.1">
    <property type="nucleotide sequence ID" value="NZ_JBKAGJ010000002.1"/>
</dbReference>
<dbReference type="Gene3D" id="3.60.15.10">
    <property type="entry name" value="Ribonuclease Z/Hydroxyacylglutathione hydrolase-like"/>
    <property type="match status" value="1"/>
</dbReference>
<proteinExistence type="predicted"/>
<evidence type="ECO:0000259" key="1">
    <source>
        <dbReference type="SMART" id="SM00849"/>
    </source>
</evidence>
<dbReference type="AlphaFoldDB" id="A0A098S233"/>
<dbReference type="STRING" id="1524460.IX84_23780"/>
<dbReference type="InterPro" id="IPR050855">
    <property type="entry name" value="NDM-1-like"/>
</dbReference>
<reference evidence="2 3" key="1">
    <citation type="journal article" date="2014" name="Int. J. Syst. Evol. Microbiol.">
        <title>Phaeodactylibacter xiamenensis gen. nov., sp. nov., a member of the family Saprospiraceae isolated from the marine alga Phaeodactylum tricornutum.</title>
        <authorList>
            <person name="Chen Z.Jr."/>
            <person name="Lei X."/>
            <person name="Lai Q."/>
            <person name="Li Y."/>
            <person name="Zhang B."/>
            <person name="Zhang J."/>
            <person name="Zhang H."/>
            <person name="Yang L."/>
            <person name="Zheng W."/>
            <person name="Tian Y."/>
            <person name="Yu Z."/>
            <person name="Xu H.Jr."/>
            <person name="Zheng T."/>
        </authorList>
    </citation>
    <scope>NUCLEOTIDE SEQUENCE [LARGE SCALE GENOMIC DNA]</scope>
    <source>
        <strain evidence="2 3">KD52</strain>
    </source>
</reference>
<dbReference type="InterPro" id="IPR036866">
    <property type="entry name" value="RibonucZ/Hydroxyglut_hydro"/>
</dbReference>
<dbReference type="SMART" id="SM00849">
    <property type="entry name" value="Lactamase_B"/>
    <property type="match status" value="1"/>
</dbReference>
<dbReference type="PANTHER" id="PTHR42951:SF22">
    <property type="entry name" value="METALLO BETA-LACTAMASE SUPERFAMILY LIPOPROTEIN"/>
    <property type="match status" value="1"/>
</dbReference>
<evidence type="ECO:0000313" key="2">
    <source>
        <dbReference type="EMBL" id="KGE86151.1"/>
    </source>
</evidence>
<dbReference type="OrthoDB" id="9802248at2"/>
<organism evidence="2 3">
    <name type="scientific">Phaeodactylibacter xiamenensis</name>
    <dbReference type="NCBI Taxonomy" id="1524460"/>
    <lineage>
        <taxon>Bacteria</taxon>
        <taxon>Pseudomonadati</taxon>
        <taxon>Bacteroidota</taxon>
        <taxon>Saprospiria</taxon>
        <taxon>Saprospirales</taxon>
        <taxon>Haliscomenobacteraceae</taxon>
        <taxon>Phaeodactylibacter</taxon>
    </lineage>
</organism>
<dbReference type="InterPro" id="IPR037482">
    <property type="entry name" value="ST1585_MBL-fold"/>
</dbReference>
<keyword evidence="3" id="KW-1185">Reference proteome</keyword>
<dbReference type="CDD" id="cd07726">
    <property type="entry name" value="ST1585-like_MBL-fold"/>
    <property type="match status" value="1"/>
</dbReference>
<name>A0A098S233_9BACT</name>
<dbReference type="InterPro" id="IPR001279">
    <property type="entry name" value="Metallo-B-lactamas"/>
</dbReference>
<dbReference type="Proteomes" id="UP000029736">
    <property type="component" value="Unassembled WGS sequence"/>
</dbReference>
<evidence type="ECO:0000313" key="3">
    <source>
        <dbReference type="Proteomes" id="UP000029736"/>
    </source>
</evidence>
<comment type="caution">
    <text evidence="2">The sequence shown here is derived from an EMBL/GenBank/DDBJ whole genome shotgun (WGS) entry which is preliminary data.</text>
</comment>
<dbReference type="PANTHER" id="PTHR42951">
    <property type="entry name" value="METALLO-BETA-LACTAMASE DOMAIN-CONTAINING"/>
    <property type="match status" value="1"/>
</dbReference>
<gene>
    <name evidence="2" type="ORF">IX84_23780</name>
</gene>